<feature type="transmembrane region" description="Helical" evidence="1">
    <location>
        <begin position="27"/>
        <end position="49"/>
    </location>
</feature>
<comment type="caution">
    <text evidence="2">The sequence shown here is derived from an EMBL/GenBank/DDBJ whole genome shotgun (WGS) entry which is preliminary data.</text>
</comment>
<dbReference type="Proteomes" id="UP001252613">
    <property type="component" value="Unassembled WGS sequence"/>
</dbReference>
<keyword evidence="1" id="KW-0472">Membrane</keyword>
<keyword evidence="1" id="KW-0812">Transmembrane</keyword>
<evidence type="ECO:0000313" key="2">
    <source>
        <dbReference type="EMBL" id="MDR6956378.1"/>
    </source>
</evidence>
<accession>A0AAW8M4Q1</accession>
<proteinExistence type="predicted"/>
<dbReference type="AlphaFoldDB" id="A0AAW8M4Q1"/>
<gene>
    <name evidence="2" type="ORF">J2W43_000341</name>
</gene>
<sequence length="76" mass="8448">MGKRHPHFPAWQWRVCPDHHRHPTNRALHLMAVPLFIIAFLLLVSGVFSLNPADVAIGIIGVVAALGLQHHGHEKP</sequence>
<evidence type="ECO:0000256" key="1">
    <source>
        <dbReference type="SAM" id="Phobius"/>
    </source>
</evidence>
<protein>
    <submittedName>
        <fullName evidence="2">Membrane protein YGL010W</fullName>
    </submittedName>
</protein>
<keyword evidence="1" id="KW-1133">Transmembrane helix</keyword>
<feature type="transmembrane region" description="Helical" evidence="1">
    <location>
        <begin position="55"/>
        <end position="72"/>
    </location>
</feature>
<reference evidence="2" key="1">
    <citation type="submission" date="2023-07" db="EMBL/GenBank/DDBJ databases">
        <title>Sorghum-associated microbial communities from plants grown in Nebraska, USA.</title>
        <authorList>
            <person name="Schachtman D."/>
        </authorList>
    </citation>
    <scope>NUCLEOTIDE SEQUENCE</scope>
    <source>
        <strain evidence="2">3432</strain>
    </source>
</reference>
<name>A0AAW8M4Q1_9PSED</name>
<organism evidence="2 3">
    <name type="scientific">Pseudomonas brassicacearum</name>
    <dbReference type="NCBI Taxonomy" id="930166"/>
    <lineage>
        <taxon>Bacteria</taxon>
        <taxon>Pseudomonadati</taxon>
        <taxon>Pseudomonadota</taxon>
        <taxon>Gammaproteobacteria</taxon>
        <taxon>Pseudomonadales</taxon>
        <taxon>Pseudomonadaceae</taxon>
        <taxon>Pseudomonas</taxon>
    </lineage>
</organism>
<dbReference type="EMBL" id="JAVDVC010000001">
    <property type="protein sequence ID" value="MDR6956378.1"/>
    <property type="molecule type" value="Genomic_DNA"/>
</dbReference>
<evidence type="ECO:0000313" key="3">
    <source>
        <dbReference type="Proteomes" id="UP001252613"/>
    </source>
</evidence>